<dbReference type="PANTHER" id="PTHR11717:SF31">
    <property type="entry name" value="LOW MOLECULAR WEIGHT PROTEIN-TYROSINE-PHOSPHATASE ETP-RELATED"/>
    <property type="match status" value="1"/>
</dbReference>
<keyword evidence="3" id="KW-0904">Protein phosphatase</keyword>
<evidence type="ECO:0000256" key="1">
    <source>
        <dbReference type="ARBA" id="ARBA00011063"/>
    </source>
</evidence>
<dbReference type="SMART" id="SM00226">
    <property type="entry name" value="LMWPc"/>
    <property type="match status" value="1"/>
</dbReference>
<reference evidence="5" key="1">
    <citation type="journal article" date="2014" name="Front. Microbiol.">
        <title>High frequency of phylogenetically diverse reductive dehalogenase-homologous genes in deep subseafloor sedimentary metagenomes.</title>
        <authorList>
            <person name="Kawai M."/>
            <person name="Futagami T."/>
            <person name="Toyoda A."/>
            <person name="Takaki Y."/>
            <person name="Nishi S."/>
            <person name="Hori S."/>
            <person name="Arai W."/>
            <person name="Tsubouchi T."/>
            <person name="Morono Y."/>
            <person name="Uchiyama I."/>
            <person name="Ito T."/>
            <person name="Fujiyama A."/>
            <person name="Inagaki F."/>
            <person name="Takami H."/>
        </authorList>
    </citation>
    <scope>NUCLEOTIDE SEQUENCE</scope>
    <source>
        <strain evidence="5">Expedition CK06-06</strain>
    </source>
</reference>
<comment type="caution">
    <text evidence="5">The sequence shown here is derived from an EMBL/GenBank/DDBJ whole genome shotgun (WGS) entry which is preliminary data.</text>
</comment>
<dbReference type="PRINTS" id="PR00719">
    <property type="entry name" value="LMWPTPASE"/>
</dbReference>
<dbReference type="InterPro" id="IPR017867">
    <property type="entry name" value="Tyr_phospatase_low_mol_wt"/>
</dbReference>
<feature type="domain" description="Phosphotyrosine protein phosphatase I" evidence="4">
    <location>
        <begin position="18"/>
        <end position="170"/>
    </location>
</feature>
<dbReference type="InterPro" id="IPR023485">
    <property type="entry name" value="Ptyr_pPase"/>
</dbReference>
<name>X1E3N0_9ZZZZ</name>
<keyword evidence="2" id="KW-0378">Hydrolase</keyword>
<evidence type="ECO:0000313" key="5">
    <source>
        <dbReference type="EMBL" id="GAH27152.1"/>
    </source>
</evidence>
<evidence type="ECO:0000256" key="3">
    <source>
        <dbReference type="ARBA" id="ARBA00022912"/>
    </source>
</evidence>
<dbReference type="EMBL" id="BARU01000953">
    <property type="protein sequence ID" value="GAH27152.1"/>
    <property type="molecule type" value="Genomic_DNA"/>
</dbReference>
<comment type="similarity">
    <text evidence="1">Belongs to the low molecular weight phosphotyrosine protein phosphatase family.</text>
</comment>
<dbReference type="AlphaFoldDB" id="X1E3N0"/>
<protein>
    <recommendedName>
        <fullName evidence="4">Phosphotyrosine protein phosphatase I domain-containing protein</fullName>
    </recommendedName>
</protein>
<evidence type="ECO:0000259" key="4">
    <source>
        <dbReference type="SMART" id="SM00226"/>
    </source>
</evidence>
<dbReference type="Gene3D" id="3.40.50.2300">
    <property type="match status" value="1"/>
</dbReference>
<dbReference type="InterPro" id="IPR036196">
    <property type="entry name" value="Ptyr_pPase_sf"/>
</dbReference>
<sequence length="180" mass="21531">MGLKKLIYSLYENMPKIKHVLFLCSGNTCRSPFAEYFSKWLQKNEDSNELKDIAFDSAGLYHYYEQPQEGTLKYLKSKGVEMDDFQAKDIDEELIIEQDLILCFEEKYHVRKLKRKFKHLKDLDEKVFLLLEFAGDTENLEIEDPFYLEENEYNKVLKRIEDGIIKFIEKIIKINNSEEY</sequence>
<gene>
    <name evidence="5" type="ORF">S03H2_02745</name>
</gene>
<dbReference type="InterPro" id="IPR050438">
    <property type="entry name" value="LMW_PTPase"/>
</dbReference>
<dbReference type="PANTHER" id="PTHR11717">
    <property type="entry name" value="LOW MOLECULAR WEIGHT PROTEIN TYROSINE PHOSPHATASE"/>
    <property type="match status" value="1"/>
</dbReference>
<dbReference type="GO" id="GO:0004725">
    <property type="term" value="F:protein tyrosine phosphatase activity"/>
    <property type="evidence" value="ECO:0007669"/>
    <property type="project" value="InterPro"/>
</dbReference>
<dbReference type="Pfam" id="PF01451">
    <property type="entry name" value="LMWPc"/>
    <property type="match status" value="1"/>
</dbReference>
<accession>X1E3N0</accession>
<evidence type="ECO:0000256" key="2">
    <source>
        <dbReference type="ARBA" id="ARBA00022801"/>
    </source>
</evidence>
<dbReference type="SUPFAM" id="SSF52788">
    <property type="entry name" value="Phosphotyrosine protein phosphatases I"/>
    <property type="match status" value="1"/>
</dbReference>
<organism evidence="5">
    <name type="scientific">marine sediment metagenome</name>
    <dbReference type="NCBI Taxonomy" id="412755"/>
    <lineage>
        <taxon>unclassified sequences</taxon>
        <taxon>metagenomes</taxon>
        <taxon>ecological metagenomes</taxon>
    </lineage>
</organism>
<proteinExistence type="inferred from homology"/>